<dbReference type="Proteomes" id="UP001595443">
    <property type="component" value="Unassembled WGS sequence"/>
</dbReference>
<sequence length="217" mass="22453">MSDAERVVLCFGDSNTHGTMPLPSLTERGRHGFSSRWTGHFRRALGPAVHVIDEGHPGRTTVHPDPVEGEHRNGLSVLLALLESHRPLDLVVMMLGTNDCKARFAVTADDIARSIDRLCGVIAAAQCGPGGATPKLLLVAPPPLTETGCLAGMFEGGAAKAAALAPRIEAVAQARGAGFVDAGAHITVSPIDGVHFDAAAHATLGTVLARAAAELLD</sequence>
<evidence type="ECO:0000259" key="1">
    <source>
        <dbReference type="Pfam" id="PF13472"/>
    </source>
</evidence>
<accession>A0ABV7AG78</accession>
<evidence type="ECO:0000313" key="2">
    <source>
        <dbReference type="EMBL" id="MFC2967885.1"/>
    </source>
</evidence>
<reference evidence="3" key="1">
    <citation type="journal article" date="2019" name="Int. J. Syst. Evol. Microbiol.">
        <title>The Global Catalogue of Microorganisms (GCM) 10K type strain sequencing project: providing services to taxonomists for standard genome sequencing and annotation.</title>
        <authorList>
            <consortium name="The Broad Institute Genomics Platform"/>
            <consortium name="The Broad Institute Genome Sequencing Center for Infectious Disease"/>
            <person name="Wu L."/>
            <person name="Ma J."/>
        </authorList>
    </citation>
    <scope>NUCLEOTIDE SEQUENCE [LARGE SCALE GENOMIC DNA]</scope>
    <source>
        <strain evidence="3">KCTC 62192</strain>
    </source>
</reference>
<dbReference type="PANTHER" id="PTHR30383:SF29">
    <property type="entry name" value="SGNH HYDROLASE-TYPE ESTERASE DOMAIN-CONTAINING PROTEIN"/>
    <property type="match status" value="1"/>
</dbReference>
<dbReference type="InterPro" id="IPR013830">
    <property type="entry name" value="SGNH_hydro"/>
</dbReference>
<dbReference type="InterPro" id="IPR051532">
    <property type="entry name" value="Ester_Hydrolysis_Enzymes"/>
</dbReference>
<proteinExistence type="predicted"/>
<organism evidence="2 3">
    <name type="scientific">Acidimangrovimonas pyrenivorans</name>
    <dbReference type="NCBI Taxonomy" id="2030798"/>
    <lineage>
        <taxon>Bacteria</taxon>
        <taxon>Pseudomonadati</taxon>
        <taxon>Pseudomonadota</taxon>
        <taxon>Alphaproteobacteria</taxon>
        <taxon>Rhodobacterales</taxon>
        <taxon>Paracoccaceae</taxon>
        <taxon>Acidimangrovimonas</taxon>
    </lineage>
</organism>
<dbReference type="SUPFAM" id="SSF52266">
    <property type="entry name" value="SGNH hydrolase"/>
    <property type="match status" value="1"/>
</dbReference>
<protein>
    <submittedName>
        <fullName evidence="2">GDSL-type esterase/lipase family protein</fullName>
    </submittedName>
</protein>
<name>A0ABV7AG78_9RHOB</name>
<keyword evidence="3" id="KW-1185">Reference proteome</keyword>
<comment type="caution">
    <text evidence="2">The sequence shown here is derived from an EMBL/GenBank/DDBJ whole genome shotgun (WGS) entry which is preliminary data.</text>
</comment>
<dbReference type="EMBL" id="JBHRSK010000004">
    <property type="protein sequence ID" value="MFC2967885.1"/>
    <property type="molecule type" value="Genomic_DNA"/>
</dbReference>
<dbReference type="Gene3D" id="3.40.50.1110">
    <property type="entry name" value="SGNH hydrolase"/>
    <property type="match status" value="1"/>
</dbReference>
<gene>
    <name evidence="2" type="ORF">ACFOES_07250</name>
</gene>
<dbReference type="RefSeq" id="WP_377832532.1">
    <property type="nucleotide sequence ID" value="NZ_JBHRSK010000004.1"/>
</dbReference>
<dbReference type="PANTHER" id="PTHR30383">
    <property type="entry name" value="THIOESTERASE 1/PROTEASE 1/LYSOPHOSPHOLIPASE L1"/>
    <property type="match status" value="1"/>
</dbReference>
<dbReference type="InterPro" id="IPR036514">
    <property type="entry name" value="SGNH_hydro_sf"/>
</dbReference>
<feature type="domain" description="SGNH hydrolase-type esterase" evidence="1">
    <location>
        <begin position="10"/>
        <end position="202"/>
    </location>
</feature>
<dbReference type="Pfam" id="PF13472">
    <property type="entry name" value="Lipase_GDSL_2"/>
    <property type="match status" value="1"/>
</dbReference>
<evidence type="ECO:0000313" key="3">
    <source>
        <dbReference type="Proteomes" id="UP001595443"/>
    </source>
</evidence>